<dbReference type="RefSeq" id="WP_341742873.1">
    <property type="nucleotide sequence ID" value="NZ_CP151406.1"/>
</dbReference>
<evidence type="ECO:0000313" key="4">
    <source>
        <dbReference type="EMBL" id="WZJ20581.1"/>
    </source>
</evidence>
<keyword evidence="1" id="KW-1133">Transmembrane helix</keyword>
<dbReference type="EMBL" id="CP151406">
    <property type="protein sequence ID" value="WZJ20581.1"/>
    <property type="molecule type" value="Genomic_DNA"/>
</dbReference>
<protein>
    <submittedName>
        <fullName evidence="3">Uncharacterized protein</fullName>
    </submittedName>
</protein>
<keyword evidence="5" id="KW-1185">Reference proteome</keyword>
<feature type="signal peptide" evidence="2">
    <location>
        <begin position="1"/>
        <end position="23"/>
    </location>
</feature>
<evidence type="ECO:0000313" key="5">
    <source>
        <dbReference type="Proteomes" id="UP001479520"/>
    </source>
</evidence>
<proteinExistence type="predicted"/>
<name>A0ABZ2XDU6_9RHOO</name>
<evidence type="ECO:0000256" key="1">
    <source>
        <dbReference type="SAM" id="Phobius"/>
    </source>
</evidence>
<feature type="chain" id="PRO_5045034528" evidence="2">
    <location>
        <begin position="24"/>
        <end position="200"/>
    </location>
</feature>
<accession>A0ABZ2XDU6</accession>
<feature type="transmembrane region" description="Helical" evidence="1">
    <location>
        <begin position="145"/>
        <end position="166"/>
    </location>
</feature>
<keyword evidence="1" id="KW-0472">Membrane</keyword>
<reference evidence="3 5" key="1">
    <citation type="submission" date="2024-04" db="EMBL/GenBank/DDBJ databases">
        <title>Dissimilatory iodate-reducing microorganisms contribute to the enrichment of iodine in groundwater.</title>
        <authorList>
            <person name="Jiang Z."/>
        </authorList>
    </citation>
    <scope>NUCLEOTIDE SEQUENCE [LARGE SCALE GENOMIC DNA]</scope>
    <source>
        <strain evidence="3 5">NCP973</strain>
    </source>
</reference>
<evidence type="ECO:0000313" key="3">
    <source>
        <dbReference type="EMBL" id="WZJ19974.1"/>
    </source>
</evidence>
<gene>
    <name evidence="3" type="ORF">AADV58_08315</name>
    <name evidence="4" type="ORF">AADV58_11515</name>
</gene>
<feature type="transmembrane region" description="Helical" evidence="1">
    <location>
        <begin position="39"/>
        <end position="61"/>
    </location>
</feature>
<keyword evidence="2" id="KW-0732">Signal</keyword>
<keyword evidence="1" id="KW-0812">Transmembrane</keyword>
<sequence length="200" mass="20729">MIKKNAKYIFPLLLLPASANAHAFVQPIVDALTALGNWLVIYMGVGLVLTVGALMTVAVTVVPILADVTLVVCALLMPICLAFWPINKSWTMNAIGTGLSAVLIKAVVGFFLEIVLGSGGALAGAVSATQTKMLAAWAADREPEFTLVLGAMLGITVVMTVMLLVIMQLPGIVRGIFGGFSPSVDLGRAAAAAKKVIPGK</sequence>
<evidence type="ECO:0000256" key="2">
    <source>
        <dbReference type="SAM" id="SignalP"/>
    </source>
</evidence>
<dbReference type="EMBL" id="CP151406">
    <property type="protein sequence ID" value="WZJ19974.1"/>
    <property type="molecule type" value="Genomic_DNA"/>
</dbReference>
<dbReference type="Proteomes" id="UP001479520">
    <property type="component" value="Chromosome"/>
</dbReference>
<organism evidence="3 5">
    <name type="scientific">Azonexus hydrophilus</name>
    <dbReference type="NCBI Taxonomy" id="418702"/>
    <lineage>
        <taxon>Bacteria</taxon>
        <taxon>Pseudomonadati</taxon>
        <taxon>Pseudomonadota</taxon>
        <taxon>Betaproteobacteria</taxon>
        <taxon>Rhodocyclales</taxon>
        <taxon>Azonexaceae</taxon>
        <taxon>Azonexus</taxon>
    </lineage>
</organism>
<feature type="transmembrane region" description="Helical" evidence="1">
    <location>
        <begin position="68"/>
        <end position="86"/>
    </location>
</feature>